<dbReference type="EMBL" id="QOQW01000024">
    <property type="protein sequence ID" value="RCK78336.1"/>
    <property type="molecule type" value="Genomic_DNA"/>
</dbReference>
<evidence type="ECO:0000313" key="5">
    <source>
        <dbReference type="EMBL" id="RCK78336.1"/>
    </source>
</evidence>
<dbReference type="InterPro" id="IPR029066">
    <property type="entry name" value="PLP-binding_barrel"/>
</dbReference>
<dbReference type="GO" id="GO:0008784">
    <property type="term" value="F:alanine racemase activity"/>
    <property type="evidence" value="ECO:0007669"/>
    <property type="project" value="TreeGrafter"/>
</dbReference>
<sequence>MTLSRTPRLEIYQDRIRENAQAIAKLCHDHGAQLACVTKVTAAHPSVAEALIEAGADMLADSRVSNLWALRGLGFRVPLMLLRLPSPSEAFEVVQSADYSLNSMIPTLRALSDAARAQRVIHKVIIMVDVGDLREGVWPDRAVEVVKTAKDLPNLEVAGLGCNLACYGGVIPTVENMTRLVQIRDLCRRETGLPLNLISGGNSSGLPLLASGKMPKEINHFRVGEAIVLGRNVIDRSPFPGTRQDTLIGVGQIIELERKPSVPIGERGQDAFGEVATFVDRGVRWRAICNLGRQDVVVDGITPVDPRIIVLGGSSDHLLVDVEDVDPPLEVGGEIAFYPGYGALLALSTSPYVHKFVIRGK</sequence>
<dbReference type="PANTHER" id="PTHR30511:SF3">
    <property type="entry name" value="LYSINE RACEMASE"/>
    <property type="match status" value="1"/>
</dbReference>
<comment type="caution">
    <text evidence="5">The sequence shown here is derived from an EMBL/GenBank/DDBJ whole genome shotgun (WGS) entry which is preliminary data.</text>
</comment>
<reference evidence="5 6" key="1">
    <citation type="submission" date="2018-05" db="EMBL/GenBank/DDBJ databases">
        <title>A metagenomic window into the 2 km-deep terrestrial subsurface aquifer revealed taxonomically and functionally diverse microbial community comprising novel uncultured bacterial lineages.</title>
        <authorList>
            <person name="Kadnikov V.V."/>
            <person name="Mardanov A.V."/>
            <person name="Beletsky A.V."/>
            <person name="Banks D."/>
            <person name="Pimenov N.V."/>
            <person name="Frank Y.A."/>
            <person name="Karnachuk O.V."/>
            <person name="Ravin N.V."/>
        </authorList>
    </citation>
    <scope>NUCLEOTIDE SEQUENCE [LARGE SCALE GENOMIC DNA]</scope>
    <source>
        <strain evidence="5">BY5</strain>
    </source>
</reference>
<dbReference type="GO" id="GO:0030170">
    <property type="term" value="F:pyridoxal phosphate binding"/>
    <property type="evidence" value="ECO:0007669"/>
    <property type="project" value="TreeGrafter"/>
</dbReference>
<dbReference type="InterPro" id="IPR000821">
    <property type="entry name" value="Ala_racemase"/>
</dbReference>
<dbReference type="Proteomes" id="UP000252355">
    <property type="component" value="Unassembled WGS sequence"/>
</dbReference>
<keyword evidence="3" id="KW-0413">Isomerase</keyword>
<accession>A0A367ZJR0</accession>
<comment type="cofactor">
    <cofactor evidence="1">
        <name>pyridoxal 5'-phosphate</name>
        <dbReference type="ChEBI" id="CHEBI:597326"/>
    </cofactor>
</comment>
<feature type="domain" description="Alanine racemase N-terminal" evidence="4">
    <location>
        <begin position="13"/>
        <end position="228"/>
    </location>
</feature>
<dbReference type="Pfam" id="PF01168">
    <property type="entry name" value="Ala_racemase_N"/>
    <property type="match status" value="1"/>
</dbReference>
<evidence type="ECO:0000256" key="3">
    <source>
        <dbReference type="ARBA" id="ARBA00023235"/>
    </source>
</evidence>
<evidence type="ECO:0000256" key="2">
    <source>
        <dbReference type="ARBA" id="ARBA00022898"/>
    </source>
</evidence>
<evidence type="ECO:0000256" key="1">
    <source>
        <dbReference type="ARBA" id="ARBA00001933"/>
    </source>
</evidence>
<organism evidence="5 6">
    <name type="scientific">Candidatus Ozemobacter sibiricus</name>
    <dbReference type="NCBI Taxonomy" id="2268124"/>
    <lineage>
        <taxon>Bacteria</taxon>
        <taxon>Candidatus Ozemobacteria</taxon>
        <taxon>Candidatus Ozemobacterales</taxon>
        <taxon>Candidatus Ozemobacteraceae</taxon>
        <taxon>Candidatus Ozemobacter</taxon>
    </lineage>
</organism>
<proteinExistence type="predicted"/>
<dbReference type="AlphaFoldDB" id="A0A367ZJR0"/>
<evidence type="ECO:0000259" key="4">
    <source>
        <dbReference type="Pfam" id="PF01168"/>
    </source>
</evidence>
<dbReference type="PANTHER" id="PTHR30511">
    <property type="entry name" value="ALANINE RACEMASE"/>
    <property type="match status" value="1"/>
</dbReference>
<keyword evidence="2" id="KW-0663">Pyridoxal phosphate</keyword>
<evidence type="ECO:0000313" key="6">
    <source>
        <dbReference type="Proteomes" id="UP000252355"/>
    </source>
</evidence>
<dbReference type="GO" id="GO:0005829">
    <property type="term" value="C:cytosol"/>
    <property type="evidence" value="ECO:0007669"/>
    <property type="project" value="TreeGrafter"/>
</dbReference>
<dbReference type="InterPro" id="IPR001608">
    <property type="entry name" value="Ala_racemase_N"/>
</dbReference>
<name>A0A367ZJR0_9BACT</name>
<dbReference type="Gene3D" id="3.20.20.10">
    <property type="entry name" value="Alanine racemase"/>
    <property type="match status" value="1"/>
</dbReference>
<gene>
    <name evidence="5" type="ORF">OZSIB_1578</name>
</gene>
<dbReference type="SUPFAM" id="SSF51419">
    <property type="entry name" value="PLP-binding barrel"/>
    <property type="match status" value="1"/>
</dbReference>
<protein>
    <submittedName>
        <fullName evidence="5">Ornithine racemase</fullName>
    </submittedName>
</protein>
<dbReference type="CDD" id="cd06815">
    <property type="entry name" value="PLPDE_III_AR_like_1"/>
    <property type="match status" value="1"/>
</dbReference>